<sequence>MKEAALPLNKPVTFTVEEAVKLATKTELPSEKHTHTSRTPFPSRVQGEAGLGGLVASLLLVREAVKWVKSSYATSYAGERR</sequence>
<reference evidence="1 2" key="1">
    <citation type="journal article" date="2020" name="Cell">
        <title>Large-Scale Comparative Analyses of Tick Genomes Elucidate Their Genetic Diversity and Vector Capacities.</title>
        <authorList>
            <consortium name="Tick Genome and Microbiome Consortium (TIGMIC)"/>
            <person name="Jia N."/>
            <person name="Wang J."/>
            <person name="Shi W."/>
            <person name="Du L."/>
            <person name="Sun Y."/>
            <person name="Zhan W."/>
            <person name="Jiang J.F."/>
            <person name="Wang Q."/>
            <person name="Zhang B."/>
            <person name="Ji P."/>
            <person name="Bell-Sakyi L."/>
            <person name="Cui X.M."/>
            <person name="Yuan T.T."/>
            <person name="Jiang B.G."/>
            <person name="Yang W.F."/>
            <person name="Lam T.T."/>
            <person name="Chang Q.C."/>
            <person name="Ding S.J."/>
            <person name="Wang X.J."/>
            <person name="Zhu J.G."/>
            <person name="Ruan X.D."/>
            <person name="Zhao L."/>
            <person name="Wei J.T."/>
            <person name="Ye R.Z."/>
            <person name="Que T.C."/>
            <person name="Du C.H."/>
            <person name="Zhou Y.H."/>
            <person name="Cheng J.X."/>
            <person name="Dai P.F."/>
            <person name="Guo W.B."/>
            <person name="Han X.H."/>
            <person name="Huang E.J."/>
            <person name="Li L.F."/>
            <person name="Wei W."/>
            <person name="Gao Y.C."/>
            <person name="Liu J.Z."/>
            <person name="Shao H.Z."/>
            <person name="Wang X."/>
            <person name="Wang C.C."/>
            <person name="Yang T.C."/>
            <person name="Huo Q.B."/>
            <person name="Li W."/>
            <person name="Chen H.Y."/>
            <person name="Chen S.E."/>
            <person name="Zhou L.G."/>
            <person name="Ni X.B."/>
            <person name="Tian J.H."/>
            <person name="Sheng Y."/>
            <person name="Liu T."/>
            <person name="Pan Y.S."/>
            <person name="Xia L.Y."/>
            <person name="Li J."/>
            <person name="Zhao F."/>
            <person name="Cao W.C."/>
        </authorList>
    </citation>
    <scope>NUCLEOTIDE SEQUENCE [LARGE SCALE GENOMIC DNA]</scope>
    <source>
        <strain evidence="1">Iper-2018</strain>
    </source>
</reference>
<name>A0AC60Q1W4_IXOPE</name>
<comment type="caution">
    <text evidence="1">The sequence shown here is derived from an EMBL/GenBank/DDBJ whole genome shotgun (WGS) entry which is preliminary data.</text>
</comment>
<proteinExistence type="predicted"/>
<organism evidence="1 2">
    <name type="scientific">Ixodes persulcatus</name>
    <name type="common">Taiga tick</name>
    <dbReference type="NCBI Taxonomy" id="34615"/>
    <lineage>
        <taxon>Eukaryota</taxon>
        <taxon>Metazoa</taxon>
        <taxon>Ecdysozoa</taxon>
        <taxon>Arthropoda</taxon>
        <taxon>Chelicerata</taxon>
        <taxon>Arachnida</taxon>
        <taxon>Acari</taxon>
        <taxon>Parasitiformes</taxon>
        <taxon>Ixodida</taxon>
        <taxon>Ixodoidea</taxon>
        <taxon>Ixodidae</taxon>
        <taxon>Ixodinae</taxon>
        <taxon>Ixodes</taxon>
    </lineage>
</organism>
<gene>
    <name evidence="1" type="ORF">HPB47_025330</name>
</gene>
<protein>
    <submittedName>
        <fullName evidence="1">Uncharacterized protein</fullName>
    </submittedName>
</protein>
<dbReference type="Proteomes" id="UP000805193">
    <property type="component" value="Unassembled WGS sequence"/>
</dbReference>
<evidence type="ECO:0000313" key="1">
    <source>
        <dbReference type="EMBL" id="KAG0427632.1"/>
    </source>
</evidence>
<keyword evidence="2" id="KW-1185">Reference proteome</keyword>
<accession>A0AC60Q1W4</accession>
<dbReference type="EMBL" id="JABSTQ010009606">
    <property type="protein sequence ID" value="KAG0427632.1"/>
    <property type="molecule type" value="Genomic_DNA"/>
</dbReference>
<evidence type="ECO:0000313" key="2">
    <source>
        <dbReference type="Proteomes" id="UP000805193"/>
    </source>
</evidence>